<dbReference type="PROSITE" id="PS01124">
    <property type="entry name" value="HTH_ARAC_FAMILY_2"/>
    <property type="match status" value="1"/>
</dbReference>
<evidence type="ECO:0000259" key="4">
    <source>
        <dbReference type="PROSITE" id="PS01124"/>
    </source>
</evidence>
<reference evidence="5 6" key="1">
    <citation type="submission" date="2021-06" db="EMBL/GenBank/DDBJ databases">
        <authorList>
            <person name="Lu T."/>
            <person name="Wang Q."/>
            <person name="Han X."/>
        </authorList>
    </citation>
    <scope>NUCLEOTIDE SEQUENCE [LARGE SCALE GENOMIC DNA]</scope>
    <source>
        <strain evidence="5 6">LAM0050</strain>
    </source>
</reference>
<dbReference type="EMBL" id="JAHSPR010000006">
    <property type="protein sequence ID" value="MBV4397498.1"/>
    <property type="molecule type" value="Genomic_DNA"/>
</dbReference>
<evidence type="ECO:0000313" key="5">
    <source>
        <dbReference type="EMBL" id="MBV4397498.1"/>
    </source>
</evidence>
<dbReference type="InterPro" id="IPR018060">
    <property type="entry name" value="HTH_AraC"/>
</dbReference>
<comment type="caution">
    <text evidence="5">The sequence shown here is derived from an EMBL/GenBank/DDBJ whole genome shotgun (WGS) entry which is preliminary data.</text>
</comment>
<dbReference type="Proteomes" id="UP000722165">
    <property type="component" value="Unassembled WGS sequence"/>
</dbReference>
<protein>
    <submittedName>
        <fullName evidence="5">AraC family transcriptional regulator</fullName>
    </submittedName>
</protein>
<dbReference type="PANTHER" id="PTHR46796:SF13">
    <property type="entry name" value="HTH-TYPE TRANSCRIPTIONAL ACTIVATOR RHAS"/>
    <property type="match status" value="1"/>
</dbReference>
<keyword evidence="2" id="KW-0238">DNA-binding</keyword>
<keyword evidence="3" id="KW-0804">Transcription</keyword>
<dbReference type="Pfam" id="PF12833">
    <property type="entry name" value="HTH_18"/>
    <property type="match status" value="1"/>
</dbReference>
<accession>A0ABS6NPD1</accession>
<evidence type="ECO:0000256" key="2">
    <source>
        <dbReference type="ARBA" id="ARBA00023125"/>
    </source>
</evidence>
<dbReference type="SMART" id="SM00342">
    <property type="entry name" value="HTH_ARAC"/>
    <property type="match status" value="1"/>
</dbReference>
<keyword evidence="6" id="KW-1185">Reference proteome</keyword>
<proteinExistence type="predicted"/>
<organism evidence="5 6">
    <name type="scientific">Advenella alkanexedens</name>
    <dbReference type="NCBI Taxonomy" id="1481665"/>
    <lineage>
        <taxon>Bacteria</taxon>
        <taxon>Pseudomonadati</taxon>
        <taxon>Pseudomonadota</taxon>
        <taxon>Betaproteobacteria</taxon>
        <taxon>Burkholderiales</taxon>
        <taxon>Alcaligenaceae</taxon>
    </lineage>
</organism>
<evidence type="ECO:0000256" key="1">
    <source>
        <dbReference type="ARBA" id="ARBA00023015"/>
    </source>
</evidence>
<dbReference type="Pfam" id="PF12852">
    <property type="entry name" value="Cupin_6"/>
    <property type="match status" value="1"/>
</dbReference>
<gene>
    <name evidence="5" type="ORF">KU392_09580</name>
</gene>
<name>A0ABS6NPD1_9BURK</name>
<dbReference type="InterPro" id="IPR032783">
    <property type="entry name" value="AraC_lig"/>
</dbReference>
<evidence type="ECO:0000313" key="6">
    <source>
        <dbReference type="Proteomes" id="UP000722165"/>
    </source>
</evidence>
<evidence type="ECO:0000256" key="3">
    <source>
        <dbReference type="ARBA" id="ARBA00023163"/>
    </source>
</evidence>
<dbReference type="RefSeq" id="WP_217735165.1">
    <property type="nucleotide sequence ID" value="NZ_JAHSPR010000006.1"/>
</dbReference>
<keyword evidence="1" id="KW-0805">Transcription regulation</keyword>
<dbReference type="PANTHER" id="PTHR46796">
    <property type="entry name" value="HTH-TYPE TRANSCRIPTIONAL ACTIVATOR RHAS-RELATED"/>
    <property type="match status" value="1"/>
</dbReference>
<feature type="domain" description="HTH araC/xylS-type" evidence="4">
    <location>
        <begin position="201"/>
        <end position="298"/>
    </location>
</feature>
<dbReference type="InterPro" id="IPR050204">
    <property type="entry name" value="AraC_XylS_family_regulators"/>
</dbReference>
<sequence>MKSRKVNLSSSLQHQSPAPSVDRLSGLLAHFRVQASLFHSGLLCGTNTFDAIPGRAFLHVLRRGSMQVRHPAMQGVEPVLALNEPSLLLYTRPLAHVFVNPPEEGSDFTCATLDFDGGERNPFVAALPPVVWVPLREVAGLQPALDLLFAETEKMHCGSRLIANRLFEVVLIQLLRWILDHPHKVGVSRGLILGLADARLAKTLVALHQSPGKPWSLASMAQTAAMSRSAFAAAFRQVTGMTPAAYLADWRLTLACTMIRDKRPLKLIAMELEFSSASSLSRAFSQRFGMSPRQWAQMQSAPAVFMSGY</sequence>